<dbReference type="PANTHER" id="PTHR11839">
    <property type="entry name" value="UDP/ADP-SUGAR PYROPHOSPHATASE"/>
    <property type="match status" value="1"/>
</dbReference>
<proteinExistence type="predicted"/>
<keyword evidence="2" id="KW-0378">Hydrolase</keyword>
<evidence type="ECO:0000256" key="2">
    <source>
        <dbReference type="ARBA" id="ARBA00022801"/>
    </source>
</evidence>
<keyword evidence="5" id="KW-1185">Reference proteome</keyword>
<dbReference type="EMBL" id="CAXLJM020000096">
    <property type="protein sequence ID" value="CAL8133137.1"/>
    <property type="molecule type" value="Genomic_DNA"/>
</dbReference>
<evidence type="ECO:0000256" key="1">
    <source>
        <dbReference type="ARBA" id="ARBA00001946"/>
    </source>
</evidence>
<accession>A0ABP1RQH6</accession>
<dbReference type="Gene3D" id="3.90.79.10">
    <property type="entry name" value="Nucleoside Triphosphate Pyrophosphohydrolase"/>
    <property type="match status" value="1"/>
</dbReference>
<organism evidence="4 5">
    <name type="scientific">Orchesella dallaii</name>
    <dbReference type="NCBI Taxonomy" id="48710"/>
    <lineage>
        <taxon>Eukaryota</taxon>
        <taxon>Metazoa</taxon>
        <taxon>Ecdysozoa</taxon>
        <taxon>Arthropoda</taxon>
        <taxon>Hexapoda</taxon>
        <taxon>Collembola</taxon>
        <taxon>Entomobryomorpha</taxon>
        <taxon>Entomobryoidea</taxon>
        <taxon>Orchesellidae</taxon>
        <taxon>Orchesellinae</taxon>
        <taxon>Orchesella</taxon>
    </lineage>
</organism>
<dbReference type="SUPFAM" id="SSF55811">
    <property type="entry name" value="Nudix"/>
    <property type="match status" value="1"/>
</dbReference>
<comment type="cofactor">
    <cofactor evidence="1">
        <name>Mg(2+)</name>
        <dbReference type="ChEBI" id="CHEBI:18420"/>
    </cofactor>
</comment>
<evidence type="ECO:0000313" key="4">
    <source>
        <dbReference type="EMBL" id="CAL8133137.1"/>
    </source>
</evidence>
<evidence type="ECO:0000313" key="5">
    <source>
        <dbReference type="Proteomes" id="UP001642540"/>
    </source>
</evidence>
<feature type="domain" description="Nudix hydrolase" evidence="3">
    <location>
        <begin position="40"/>
        <end position="208"/>
    </location>
</feature>
<dbReference type="InterPro" id="IPR004385">
    <property type="entry name" value="NDP_pyrophosphatase"/>
</dbReference>
<dbReference type="Proteomes" id="UP001642540">
    <property type="component" value="Unassembled WGS sequence"/>
</dbReference>
<comment type="caution">
    <text evidence="4">The sequence shown here is derived from an EMBL/GenBank/DDBJ whole genome shotgun (WGS) entry which is preliminary data.</text>
</comment>
<sequence>MEDIKIENVTVVPLENSAFLKPVRMVFTQNGQKRYWDLAKVHDSVTCLLYNSSRKVLIFVKQFRPSVFFFRALPPSCSSTNSIDELTRTSIDWTTLSPKLGITLELCTGVVDDATSTLAELMRREVLEECGYQVPLENFSKITSYRGVGICAEKETMFYAEVSDQMRVSQGGGLAEEGEFIEVVEMSVAEARKLVENEEVTRTSGLLFGVMWFLANKNEKQ</sequence>
<name>A0ABP1RQH6_9HEXA</name>
<evidence type="ECO:0000259" key="3">
    <source>
        <dbReference type="PROSITE" id="PS51462"/>
    </source>
</evidence>
<protein>
    <recommendedName>
        <fullName evidence="3">Nudix hydrolase domain-containing protein</fullName>
    </recommendedName>
</protein>
<gene>
    <name evidence="4" type="ORF">ODALV1_LOCUS24926</name>
</gene>
<reference evidence="4 5" key="1">
    <citation type="submission" date="2024-08" db="EMBL/GenBank/DDBJ databases">
        <authorList>
            <person name="Cucini C."/>
            <person name="Frati F."/>
        </authorList>
    </citation>
    <scope>NUCLEOTIDE SEQUENCE [LARGE SCALE GENOMIC DNA]</scope>
</reference>
<dbReference type="PANTHER" id="PTHR11839:SF15">
    <property type="entry name" value="URIDINE DIPHOSPHATE GLUCOSE PYROPHOSPHATASE NUDT14"/>
    <property type="match status" value="1"/>
</dbReference>
<dbReference type="InterPro" id="IPR000086">
    <property type="entry name" value="NUDIX_hydrolase_dom"/>
</dbReference>
<dbReference type="InterPro" id="IPR015797">
    <property type="entry name" value="NUDIX_hydrolase-like_dom_sf"/>
</dbReference>
<dbReference type="NCBIfam" id="TIGR00052">
    <property type="entry name" value="nudix-type nucleoside diphosphatase, YffH/AdpP family"/>
    <property type="match status" value="1"/>
</dbReference>
<dbReference type="PROSITE" id="PS51462">
    <property type="entry name" value="NUDIX"/>
    <property type="match status" value="1"/>
</dbReference>
<dbReference type="CDD" id="cd18887">
    <property type="entry name" value="NUDIX_UGPPase_Nudt14"/>
    <property type="match status" value="1"/>
</dbReference>